<dbReference type="InterPro" id="IPR051259">
    <property type="entry name" value="rRNA_Methyltransferase"/>
</dbReference>
<protein>
    <recommendedName>
        <fullName evidence="3">tRNA/rRNA methyltransferase SpoU type domain-containing protein</fullName>
    </recommendedName>
</protein>
<dbReference type="GO" id="GO:0008173">
    <property type="term" value="F:RNA methyltransferase activity"/>
    <property type="evidence" value="ECO:0007669"/>
    <property type="project" value="InterPro"/>
</dbReference>
<proteinExistence type="predicted"/>
<dbReference type="InterPro" id="IPR029028">
    <property type="entry name" value="Alpha/beta_knot_MTases"/>
</dbReference>
<keyword evidence="2" id="KW-0808">Transferase</keyword>
<gene>
    <name evidence="4" type="ORF">A3A96_03000</name>
</gene>
<dbReference type="STRING" id="1802758.A3A96_03000"/>
<evidence type="ECO:0000313" key="4">
    <source>
        <dbReference type="EMBL" id="OHB01611.1"/>
    </source>
</evidence>
<comment type="caution">
    <text evidence="4">The sequence shown here is derived from an EMBL/GenBank/DDBJ whole genome shotgun (WGS) entry which is preliminary data.</text>
</comment>
<feature type="domain" description="tRNA/rRNA methyltransferase SpoU type" evidence="3">
    <location>
        <begin position="7"/>
        <end position="160"/>
    </location>
</feature>
<dbReference type="PANTHER" id="PTHR43191">
    <property type="entry name" value="RRNA METHYLTRANSFERASE 3"/>
    <property type="match status" value="1"/>
</dbReference>
<dbReference type="PANTHER" id="PTHR43191:SF7">
    <property type="entry name" value="OBP33PEP LIKE PROTEIN"/>
    <property type="match status" value="1"/>
</dbReference>
<dbReference type="EMBL" id="MHWB01000011">
    <property type="protein sequence ID" value="OHB01611.1"/>
    <property type="molecule type" value="Genomic_DNA"/>
</dbReference>
<dbReference type="Pfam" id="PF00588">
    <property type="entry name" value="SpoU_methylase"/>
    <property type="match status" value="1"/>
</dbReference>
<dbReference type="InterPro" id="IPR001537">
    <property type="entry name" value="SpoU_MeTrfase"/>
</dbReference>
<organism evidence="4 5">
    <name type="scientific">Candidatus Zambryskibacteria bacterium RIFCSPLOWO2_01_FULL_39_39</name>
    <dbReference type="NCBI Taxonomy" id="1802758"/>
    <lineage>
        <taxon>Bacteria</taxon>
        <taxon>Candidatus Zambryskiibacteriota</taxon>
    </lineage>
</organism>
<evidence type="ECO:0000256" key="1">
    <source>
        <dbReference type="ARBA" id="ARBA00022603"/>
    </source>
</evidence>
<evidence type="ECO:0000313" key="5">
    <source>
        <dbReference type="Proteomes" id="UP000177707"/>
    </source>
</evidence>
<dbReference type="SUPFAM" id="SSF75217">
    <property type="entry name" value="alpha/beta knot"/>
    <property type="match status" value="1"/>
</dbReference>
<dbReference type="GO" id="GO:0003723">
    <property type="term" value="F:RNA binding"/>
    <property type="evidence" value="ECO:0007669"/>
    <property type="project" value="InterPro"/>
</dbReference>
<evidence type="ECO:0000259" key="3">
    <source>
        <dbReference type="Pfam" id="PF00588"/>
    </source>
</evidence>
<sequence length="163" mass="18148">MTKNINRVVILNNIRSNENVGSIFRTCDATSVSKIILVGYTPSPVDRFGRENKGLTKASLGAEKFVKWEKVESLEETSLKLKEEGFKIVGIEQSKKSLDYRLLKNKILESKIQNLAFVFGNEVEGLSKEDLKLCDMVAELPMFGGKESLNVSVCVGVVLYSLL</sequence>
<dbReference type="GO" id="GO:0006396">
    <property type="term" value="P:RNA processing"/>
    <property type="evidence" value="ECO:0007669"/>
    <property type="project" value="InterPro"/>
</dbReference>
<name>A0A1G2TWE9_9BACT</name>
<evidence type="ECO:0000256" key="2">
    <source>
        <dbReference type="ARBA" id="ARBA00022679"/>
    </source>
</evidence>
<dbReference type="Gene3D" id="3.40.1280.10">
    <property type="match status" value="1"/>
</dbReference>
<dbReference type="InterPro" id="IPR029026">
    <property type="entry name" value="tRNA_m1G_MTases_N"/>
</dbReference>
<keyword evidence="1" id="KW-0489">Methyltransferase</keyword>
<dbReference type="Proteomes" id="UP000177707">
    <property type="component" value="Unassembled WGS sequence"/>
</dbReference>
<accession>A0A1G2TWE9</accession>
<reference evidence="4 5" key="1">
    <citation type="journal article" date="2016" name="Nat. Commun.">
        <title>Thousands of microbial genomes shed light on interconnected biogeochemical processes in an aquifer system.</title>
        <authorList>
            <person name="Anantharaman K."/>
            <person name="Brown C.T."/>
            <person name="Hug L.A."/>
            <person name="Sharon I."/>
            <person name="Castelle C.J."/>
            <person name="Probst A.J."/>
            <person name="Thomas B.C."/>
            <person name="Singh A."/>
            <person name="Wilkins M.J."/>
            <person name="Karaoz U."/>
            <person name="Brodie E.L."/>
            <person name="Williams K.H."/>
            <person name="Hubbard S.S."/>
            <person name="Banfield J.F."/>
        </authorList>
    </citation>
    <scope>NUCLEOTIDE SEQUENCE [LARGE SCALE GENOMIC DNA]</scope>
</reference>
<dbReference type="GO" id="GO:0032259">
    <property type="term" value="P:methylation"/>
    <property type="evidence" value="ECO:0007669"/>
    <property type="project" value="UniProtKB-KW"/>
</dbReference>
<dbReference type="AlphaFoldDB" id="A0A1G2TWE9"/>